<name>A0A0H2R3Q5_9AGAM</name>
<keyword evidence="1 2" id="KW-0732">Signal</keyword>
<evidence type="ECO:0000259" key="3">
    <source>
        <dbReference type="Pfam" id="PF10342"/>
    </source>
</evidence>
<keyword evidence="5" id="KW-1185">Reference proteome</keyword>
<dbReference type="InterPro" id="IPR018466">
    <property type="entry name" value="Kre9/Knh1-like_N"/>
</dbReference>
<proteinExistence type="predicted"/>
<evidence type="ECO:0000313" key="4">
    <source>
        <dbReference type="EMBL" id="KLO05967.1"/>
    </source>
</evidence>
<feature type="chain" id="PRO_5005201257" description="Yeast cell wall synthesis Kre9/Knh1-like N-terminal domain-containing protein" evidence="2">
    <location>
        <begin position="20"/>
        <end position="129"/>
    </location>
</feature>
<accession>A0A0H2R3Q5</accession>
<gene>
    <name evidence="4" type="ORF">SCHPADRAFT_910659</name>
</gene>
<protein>
    <recommendedName>
        <fullName evidence="3">Yeast cell wall synthesis Kre9/Knh1-like N-terminal domain-containing protein</fullName>
    </recommendedName>
</protein>
<dbReference type="STRING" id="27342.A0A0H2R3Q5"/>
<sequence>MFKYATFAAIALLASFTNARPATLDVFVPPVTSPTTGTVWKVGTQQNVTWDTSNAPSQITNSQGRVVLAQGGALFTNQTGGLDDPLASGFDILLGSITVTVPDVPAADNYQIVLFGDSGDITPEFTIEE</sequence>
<feature type="domain" description="Yeast cell wall synthesis Kre9/Knh1-like N-terminal" evidence="3">
    <location>
        <begin position="33"/>
        <end position="118"/>
    </location>
</feature>
<dbReference type="OrthoDB" id="2317741at2759"/>
<evidence type="ECO:0000256" key="2">
    <source>
        <dbReference type="SAM" id="SignalP"/>
    </source>
</evidence>
<dbReference type="Pfam" id="PF10342">
    <property type="entry name" value="Kre9_KNH"/>
    <property type="match status" value="1"/>
</dbReference>
<evidence type="ECO:0000256" key="1">
    <source>
        <dbReference type="ARBA" id="ARBA00022729"/>
    </source>
</evidence>
<dbReference type="InParanoid" id="A0A0H2R3Q5"/>
<feature type="signal peptide" evidence="2">
    <location>
        <begin position="1"/>
        <end position="19"/>
    </location>
</feature>
<reference evidence="4 5" key="1">
    <citation type="submission" date="2015-04" db="EMBL/GenBank/DDBJ databases">
        <title>Complete genome sequence of Schizopora paradoxa KUC8140, a cosmopolitan wood degrader in East Asia.</title>
        <authorList>
            <consortium name="DOE Joint Genome Institute"/>
            <person name="Min B."/>
            <person name="Park H."/>
            <person name="Jang Y."/>
            <person name="Kim J.-J."/>
            <person name="Kim K.H."/>
            <person name="Pangilinan J."/>
            <person name="Lipzen A."/>
            <person name="Riley R."/>
            <person name="Grigoriev I.V."/>
            <person name="Spatafora J.W."/>
            <person name="Choi I.-G."/>
        </authorList>
    </citation>
    <scope>NUCLEOTIDE SEQUENCE [LARGE SCALE GENOMIC DNA]</scope>
    <source>
        <strain evidence="4 5">KUC8140</strain>
    </source>
</reference>
<organism evidence="4 5">
    <name type="scientific">Schizopora paradoxa</name>
    <dbReference type="NCBI Taxonomy" id="27342"/>
    <lineage>
        <taxon>Eukaryota</taxon>
        <taxon>Fungi</taxon>
        <taxon>Dikarya</taxon>
        <taxon>Basidiomycota</taxon>
        <taxon>Agaricomycotina</taxon>
        <taxon>Agaricomycetes</taxon>
        <taxon>Hymenochaetales</taxon>
        <taxon>Schizoporaceae</taxon>
        <taxon>Schizopora</taxon>
    </lineage>
</organism>
<dbReference type="AlphaFoldDB" id="A0A0H2R3Q5"/>
<dbReference type="EMBL" id="KQ086250">
    <property type="protein sequence ID" value="KLO05967.1"/>
    <property type="molecule type" value="Genomic_DNA"/>
</dbReference>
<evidence type="ECO:0000313" key="5">
    <source>
        <dbReference type="Proteomes" id="UP000053477"/>
    </source>
</evidence>
<dbReference type="Proteomes" id="UP000053477">
    <property type="component" value="Unassembled WGS sequence"/>
</dbReference>